<protein>
    <submittedName>
        <fullName evidence="2">Alpha/beta hydrolase</fullName>
    </submittedName>
</protein>
<dbReference type="AlphaFoldDB" id="A0A1E8PKW6"/>
<dbReference type="PANTHER" id="PTHR43433:SF5">
    <property type="entry name" value="AB HYDROLASE-1 DOMAIN-CONTAINING PROTEIN"/>
    <property type="match status" value="1"/>
</dbReference>
<dbReference type="PANTHER" id="PTHR43433">
    <property type="entry name" value="HYDROLASE, ALPHA/BETA FOLD FAMILY PROTEIN"/>
    <property type="match status" value="1"/>
</dbReference>
<reference evidence="2 3" key="1">
    <citation type="submission" date="2016-10" db="EMBL/GenBank/DDBJ databases">
        <title>Updated version of Genome Assembly of Janthinobacterium lividum ERGS5:01.</title>
        <authorList>
            <person name="Kumar R."/>
            <person name="Acharya V."/>
            <person name="Singh D."/>
        </authorList>
    </citation>
    <scope>NUCLEOTIDE SEQUENCE [LARGE SCALE GENOMIC DNA]</scope>
    <source>
        <strain evidence="2 3">ERGS5:01</strain>
    </source>
</reference>
<sequence length="313" mass="33465">MATIMANGLNIAYESDGKPDDPCVLLVMGMGLQLISWPEHFVEGLVEQGYRVVRFDNRDSGLSSKMAQAGKPYLPLAYVKSLLGWPLKTSYTLDDMADDALGLLAALSVDQAHVIGVSMGGMIAQVMAARAPQQVLSLTSIMSSSGRRGLPGPTRAARNAILQRPKRNASGVELLAHMAATMRAIGSPAYPVAEKLLNQRIEAALQRSSCPEGEARQMLAIAASGERTGLLASIRCPALVIHGAHDPLIPLACGIDTAALIPGAQLEVIEGMGHDMPPQLIERLLALIDVHLQGKMAPQIRFQRSQVTRKKLV</sequence>
<dbReference type="Gene3D" id="3.40.50.1820">
    <property type="entry name" value="alpha/beta hydrolase"/>
    <property type="match status" value="1"/>
</dbReference>
<dbReference type="Proteomes" id="UP000092634">
    <property type="component" value="Unassembled WGS sequence"/>
</dbReference>
<dbReference type="SUPFAM" id="SSF53474">
    <property type="entry name" value="alpha/beta-Hydrolases"/>
    <property type="match status" value="1"/>
</dbReference>
<organism evidence="2 3">
    <name type="scientific">Janthinobacterium lividum</name>
    <dbReference type="NCBI Taxonomy" id="29581"/>
    <lineage>
        <taxon>Bacteria</taxon>
        <taxon>Pseudomonadati</taxon>
        <taxon>Pseudomonadota</taxon>
        <taxon>Betaproteobacteria</taxon>
        <taxon>Burkholderiales</taxon>
        <taxon>Oxalobacteraceae</taxon>
        <taxon>Janthinobacterium</taxon>
    </lineage>
</organism>
<dbReference type="EMBL" id="MAQB02000012">
    <property type="protein sequence ID" value="OFJ46520.1"/>
    <property type="molecule type" value="Genomic_DNA"/>
</dbReference>
<evidence type="ECO:0000259" key="1">
    <source>
        <dbReference type="Pfam" id="PF00561"/>
    </source>
</evidence>
<accession>A0A1E8PKW6</accession>
<feature type="domain" description="AB hydrolase-1" evidence="1">
    <location>
        <begin position="23"/>
        <end position="275"/>
    </location>
</feature>
<keyword evidence="2" id="KW-0378">Hydrolase</keyword>
<evidence type="ECO:0000313" key="3">
    <source>
        <dbReference type="Proteomes" id="UP000092634"/>
    </source>
</evidence>
<comment type="caution">
    <text evidence="2">The sequence shown here is derived from an EMBL/GenBank/DDBJ whole genome shotgun (WGS) entry which is preliminary data.</text>
</comment>
<gene>
    <name evidence="2" type="ORF">BA896_020875</name>
</gene>
<dbReference type="InterPro" id="IPR000073">
    <property type="entry name" value="AB_hydrolase_1"/>
</dbReference>
<dbReference type="InterPro" id="IPR029058">
    <property type="entry name" value="AB_hydrolase_fold"/>
</dbReference>
<dbReference type="Pfam" id="PF00561">
    <property type="entry name" value="Abhydrolase_1"/>
    <property type="match status" value="1"/>
</dbReference>
<dbReference type="GO" id="GO:0046503">
    <property type="term" value="P:glycerolipid catabolic process"/>
    <property type="evidence" value="ECO:0007669"/>
    <property type="project" value="TreeGrafter"/>
</dbReference>
<dbReference type="InterPro" id="IPR050471">
    <property type="entry name" value="AB_hydrolase"/>
</dbReference>
<name>A0A1E8PKW6_9BURK</name>
<proteinExistence type="predicted"/>
<dbReference type="GO" id="GO:0004806">
    <property type="term" value="F:triacylglycerol lipase activity"/>
    <property type="evidence" value="ECO:0007669"/>
    <property type="project" value="TreeGrafter"/>
</dbReference>
<evidence type="ECO:0000313" key="2">
    <source>
        <dbReference type="EMBL" id="OFJ46520.1"/>
    </source>
</evidence>